<evidence type="ECO:0000259" key="2">
    <source>
        <dbReference type="Pfam" id="PF13542"/>
    </source>
</evidence>
<comment type="caution">
    <text evidence="4">The sequence shown here is derived from an EMBL/GenBank/DDBJ whole genome shotgun (WGS) entry which is preliminary data.</text>
</comment>
<evidence type="ECO:0000259" key="3">
    <source>
        <dbReference type="Pfam" id="PF14690"/>
    </source>
</evidence>
<feature type="domain" description="Transposase IS204/IS1001/IS1096/IS1165 helix-turn-helix" evidence="2">
    <location>
        <begin position="77"/>
        <end position="125"/>
    </location>
</feature>
<gene>
    <name evidence="4" type="ORF">AUQ48_17300</name>
</gene>
<dbReference type="EMBL" id="LOMZ01000005">
    <property type="protein sequence ID" value="PLC10673.1"/>
    <property type="molecule type" value="Genomic_DNA"/>
</dbReference>
<evidence type="ECO:0000313" key="5">
    <source>
        <dbReference type="Proteomes" id="UP000234632"/>
    </source>
</evidence>
<dbReference type="Pfam" id="PF14690">
    <property type="entry name" value="Zn_ribbon_ISL3"/>
    <property type="match status" value="1"/>
</dbReference>
<protein>
    <submittedName>
        <fullName evidence="4">Transposase</fullName>
    </submittedName>
</protein>
<feature type="domain" description="Transposase IS204/IS1001/IS1096/IS1165 zinc-finger" evidence="3">
    <location>
        <begin position="23"/>
        <end position="67"/>
    </location>
</feature>
<dbReference type="InterPro" id="IPR002560">
    <property type="entry name" value="Transposase_DDE"/>
</dbReference>
<dbReference type="Pfam" id="PF01610">
    <property type="entry name" value="DDE_Tnp_ISL3"/>
    <property type="match status" value="1"/>
</dbReference>
<name>A0A2N4SXH4_9MICC</name>
<dbReference type="PANTHER" id="PTHR33498">
    <property type="entry name" value="TRANSPOSASE FOR INSERTION SEQUENCE ELEMENT IS1557"/>
    <property type="match status" value="1"/>
</dbReference>
<sequence>MHVRAAELTDHGWVLSVETRGREAACPDCGVIATWAKDRDRVLLHDLPAHGMPVRLVWTKRRWRCLEPACIRTSFAESHPIAAPRARLTARAVSWCVDQLSSHDVAVSALASMLGVAWHTVWNAVAPVIRARIADPARLEGVRRLGVDEHIWTHVGLPGRRAVTGIIDHTPDKDGRPRARLLDLVPGRSGAAYGDWLAARTAQFRDAITTATLDPFRGYANAIRDQLPDSQVVLDAFHIVKLGTQMVDEVRRRVQQDTTGHRGRAGDPLYRIRRALTCGVEHLTERQAARLEAGLAAGDPHNEILVAWQCYQKLRAVYHQPTPVAGRALAVEVIDSLHTCPIPEVARLGRTLRRWREEILAYFHTNGASNGPTEAVNGVIETMRRVARGFRNPEHYRLRALMAAGGHRPWRTS</sequence>
<dbReference type="InterPro" id="IPR047951">
    <property type="entry name" value="Transpos_ISL3"/>
</dbReference>
<accession>A0A2N4SXH4</accession>
<dbReference type="NCBIfam" id="NF033550">
    <property type="entry name" value="transpos_ISL3"/>
    <property type="match status" value="1"/>
</dbReference>
<dbReference type="InterPro" id="IPR029261">
    <property type="entry name" value="Transposase_Znf"/>
</dbReference>
<dbReference type="PANTHER" id="PTHR33498:SF1">
    <property type="entry name" value="TRANSPOSASE FOR INSERTION SEQUENCE ELEMENT IS1557"/>
    <property type="match status" value="1"/>
</dbReference>
<organism evidence="4 5">
    <name type="scientific">Kocuria flava</name>
    <dbReference type="NCBI Taxonomy" id="446860"/>
    <lineage>
        <taxon>Bacteria</taxon>
        <taxon>Bacillati</taxon>
        <taxon>Actinomycetota</taxon>
        <taxon>Actinomycetes</taxon>
        <taxon>Micrococcales</taxon>
        <taxon>Micrococcaceae</taxon>
        <taxon>Kocuria</taxon>
    </lineage>
</organism>
<proteinExistence type="predicted"/>
<feature type="domain" description="Transposase IS204/IS1001/IS1096/IS1165 DDE" evidence="1">
    <location>
        <begin position="145"/>
        <end position="399"/>
    </location>
</feature>
<reference evidence="4 5" key="1">
    <citation type="submission" date="2015-12" db="EMBL/GenBank/DDBJ databases">
        <authorList>
            <person name="Shamseldin A."/>
            <person name="Moawad H."/>
            <person name="Abd El-Rahim W.M."/>
            <person name="Sadowsky M.J."/>
        </authorList>
    </citation>
    <scope>NUCLEOTIDE SEQUENCE [LARGE SCALE GENOMIC DNA]</scope>
    <source>
        <strain evidence="4 5">S43</strain>
    </source>
</reference>
<dbReference type="Pfam" id="PF13542">
    <property type="entry name" value="HTH_Tnp_ISL3"/>
    <property type="match status" value="1"/>
</dbReference>
<evidence type="ECO:0000259" key="1">
    <source>
        <dbReference type="Pfam" id="PF01610"/>
    </source>
</evidence>
<evidence type="ECO:0000313" key="4">
    <source>
        <dbReference type="EMBL" id="PLC10673.1"/>
    </source>
</evidence>
<dbReference type="Proteomes" id="UP000234632">
    <property type="component" value="Unassembled WGS sequence"/>
</dbReference>
<dbReference type="InterPro" id="IPR032877">
    <property type="entry name" value="Transposase_HTH"/>
</dbReference>
<dbReference type="AlphaFoldDB" id="A0A2N4SXH4"/>